<evidence type="ECO:0000256" key="2">
    <source>
        <dbReference type="ARBA" id="ARBA00012687"/>
    </source>
</evidence>
<dbReference type="SUPFAM" id="SSF53756">
    <property type="entry name" value="UDP-Glycosyltransferase/glycogen phosphorylase"/>
    <property type="match status" value="1"/>
</dbReference>
<keyword evidence="7 10" id="KW-0808">Transferase</keyword>
<comment type="function">
    <text evidence="1 10">Condensation of UDP-2,3-diacylglucosamine and 2,3-diacylglucosamine-1-phosphate to form lipid A disaccharide, a precursor of lipid A, a phosphorylated glycolipid that anchors the lipopolysaccharide to the outer membrane of the cell.</text>
</comment>
<comment type="pathway">
    <text evidence="10">Bacterial outer membrane biogenesis; LPS lipid A biosynthesis.</text>
</comment>
<evidence type="ECO:0000256" key="3">
    <source>
        <dbReference type="ARBA" id="ARBA00020902"/>
    </source>
</evidence>
<keyword evidence="6 10" id="KW-0328">Glycosyltransferase</keyword>
<evidence type="ECO:0000256" key="7">
    <source>
        <dbReference type="ARBA" id="ARBA00022679"/>
    </source>
</evidence>
<dbReference type="UniPathway" id="UPA00973"/>
<accession>A0A7C2ALF7</accession>
<keyword evidence="8 10" id="KW-0443">Lipid metabolism</keyword>
<evidence type="ECO:0000256" key="9">
    <source>
        <dbReference type="ARBA" id="ARBA00048975"/>
    </source>
</evidence>
<dbReference type="HAMAP" id="MF_00392">
    <property type="entry name" value="LpxB"/>
    <property type="match status" value="1"/>
</dbReference>
<dbReference type="GO" id="GO:0008915">
    <property type="term" value="F:lipid-A-disaccharide synthase activity"/>
    <property type="evidence" value="ECO:0007669"/>
    <property type="project" value="UniProtKB-UniRule"/>
</dbReference>
<dbReference type="InterPro" id="IPR003835">
    <property type="entry name" value="Glyco_trans_19"/>
</dbReference>
<comment type="similarity">
    <text evidence="10">Belongs to the LpxB family.</text>
</comment>
<gene>
    <name evidence="10" type="primary">lpxB</name>
    <name evidence="11" type="ORF">ENI35_04290</name>
</gene>
<dbReference type="GO" id="GO:0009245">
    <property type="term" value="P:lipid A biosynthetic process"/>
    <property type="evidence" value="ECO:0007669"/>
    <property type="project" value="UniProtKB-UniRule"/>
</dbReference>
<dbReference type="Pfam" id="PF02684">
    <property type="entry name" value="LpxB"/>
    <property type="match status" value="1"/>
</dbReference>
<dbReference type="PANTHER" id="PTHR30372">
    <property type="entry name" value="LIPID-A-DISACCHARIDE SYNTHASE"/>
    <property type="match status" value="1"/>
</dbReference>
<dbReference type="AlphaFoldDB" id="A0A7C2ALF7"/>
<evidence type="ECO:0000256" key="1">
    <source>
        <dbReference type="ARBA" id="ARBA00002056"/>
    </source>
</evidence>
<protein>
    <recommendedName>
        <fullName evidence="3 10">Lipid-A-disaccharide synthase</fullName>
        <ecNumber evidence="2 10">2.4.1.182</ecNumber>
    </recommendedName>
</protein>
<keyword evidence="5 10" id="KW-0441">Lipid A biosynthesis</keyword>
<dbReference type="NCBIfam" id="TIGR00215">
    <property type="entry name" value="lpxB"/>
    <property type="match status" value="1"/>
</dbReference>
<dbReference type="GO" id="GO:0016020">
    <property type="term" value="C:membrane"/>
    <property type="evidence" value="ECO:0007669"/>
    <property type="project" value="GOC"/>
</dbReference>
<evidence type="ECO:0000313" key="11">
    <source>
        <dbReference type="EMBL" id="HEC68016.1"/>
    </source>
</evidence>
<sequence length="379" mass="42760">MHPKNKINMRLFIVTGEASGDLHGAKLIEALQKEMPAIEILGIGGPQMREAGLKSIYDVEKLGVVGITEVLGHFKHIWLAWQRAKEVLLNTPIDLFIPIDYPDFNLRLAAIAQRKKVPVLYYISPQVWAWRKNRVKTIARLVDKMAVILPFEEKFYKKYGVNVVFVGHPLLDIMPLEQTEEEPVIGLLPGSRVGEIRRILPIMLKTASLIYKRSPEFKFILPVASTLDINWIEQIMASNQPDFPLTIVEDNDYSLRQRCCFLIVASGTATLETAILLKPFVIVYSLSPWSYILGKKLVKVPYIGLVNWVAGRKIIPEFIQHQARPELIAQKILSLLANSEKLRQIKKELKLVRASLGKSGVAGRVARMAKEMVQGNAGL</sequence>
<evidence type="ECO:0000256" key="6">
    <source>
        <dbReference type="ARBA" id="ARBA00022676"/>
    </source>
</evidence>
<comment type="catalytic activity">
    <reaction evidence="9 10">
        <text>a lipid X + a UDP-2-N,3-O-bis[(3R)-3-hydroxyacyl]-alpha-D-glucosamine = a lipid A disaccharide + UDP + H(+)</text>
        <dbReference type="Rhea" id="RHEA:67828"/>
        <dbReference type="ChEBI" id="CHEBI:15378"/>
        <dbReference type="ChEBI" id="CHEBI:58223"/>
        <dbReference type="ChEBI" id="CHEBI:137748"/>
        <dbReference type="ChEBI" id="CHEBI:176338"/>
        <dbReference type="ChEBI" id="CHEBI:176343"/>
        <dbReference type="EC" id="2.4.1.182"/>
    </reaction>
</comment>
<reference evidence="11" key="1">
    <citation type="journal article" date="2020" name="mSystems">
        <title>Genome- and Community-Level Interaction Insights into Carbon Utilization and Element Cycling Functions of Hydrothermarchaeota in Hydrothermal Sediment.</title>
        <authorList>
            <person name="Zhou Z."/>
            <person name="Liu Y."/>
            <person name="Xu W."/>
            <person name="Pan J."/>
            <person name="Luo Z.H."/>
            <person name="Li M."/>
        </authorList>
    </citation>
    <scope>NUCLEOTIDE SEQUENCE [LARGE SCALE GENOMIC DNA]</scope>
    <source>
        <strain evidence="11">HyVt-389</strain>
    </source>
</reference>
<keyword evidence="4 10" id="KW-0444">Lipid biosynthesis</keyword>
<dbReference type="Proteomes" id="UP000885738">
    <property type="component" value="Unassembled WGS sequence"/>
</dbReference>
<evidence type="ECO:0000256" key="4">
    <source>
        <dbReference type="ARBA" id="ARBA00022516"/>
    </source>
</evidence>
<dbReference type="EC" id="2.4.1.182" evidence="2 10"/>
<comment type="caution">
    <text evidence="11">The sequence shown here is derived from an EMBL/GenBank/DDBJ whole genome shotgun (WGS) entry which is preliminary data.</text>
</comment>
<name>A0A7C2ALF7_DESA2</name>
<organism evidence="11">
    <name type="scientific">Desulfofervidus auxilii</name>
    <dbReference type="NCBI Taxonomy" id="1621989"/>
    <lineage>
        <taxon>Bacteria</taxon>
        <taxon>Pseudomonadati</taxon>
        <taxon>Thermodesulfobacteriota</taxon>
        <taxon>Candidatus Desulfofervidia</taxon>
        <taxon>Candidatus Desulfofervidales</taxon>
        <taxon>Candidatus Desulfofervidaceae</taxon>
        <taxon>Candidatus Desulfofervidus</taxon>
    </lineage>
</organism>
<evidence type="ECO:0000256" key="10">
    <source>
        <dbReference type="HAMAP-Rule" id="MF_00392"/>
    </source>
</evidence>
<dbReference type="PANTHER" id="PTHR30372:SF4">
    <property type="entry name" value="LIPID-A-DISACCHARIDE SYNTHASE, MITOCHONDRIAL-RELATED"/>
    <property type="match status" value="1"/>
</dbReference>
<dbReference type="GO" id="GO:0005543">
    <property type="term" value="F:phospholipid binding"/>
    <property type="evidence" value="ECO:0007669"/>
    <property type="project" value="TreeGrafter"/>
</dbReference>
<evidence type="ECO:0000256" key="5">
    <source>
        <dbReference type="ARBA" id="ARBA00022556"/>
    </source>
</evidence>
<evidence type="ECO:0000256" key="8">
    <source>
        <dbReference type="ARBA" id="ARBA00023098"/>
    </source>
</evidence>
<dbReference type="EMBL" id="DRIH01000147">
    <property type="protein sequence ID" value="HEC68016.1"/>
    <property type="molecule type" value="Genomic_DNA"/>
</dbReference>
<proteinExistence type="inferred from homology"/>